<proteinExistence type="predicted"/>
<sequence length="91" mass="10164">MKDAGVWVDTVTRILYLDTVTQILLLGYRYFTYMCDEGCRRVGGYWSLVTGYFTTRADDLVWIAHTGDVGFRGVSCGAVVLRLDNSSLIVG</sequence>
<reference evidence="1 2" key="1">
    <citation type="journal article" date="2022" name="G3 (Bethesda)">
        <title>Whole-genome sequence and methylome profiling of the almond [Prunus dulcis (Mill.) D.A. Webb] cultivar 'Nonpareil'.</title>
        <authorList>
            <person name="D'Amico-Willman K.M."/>
            <person name="Ouma W.Z."/>
            <person name="Meulia T."/>
            <person name="Sideli G.M."/>
            <person name="Gradziel T.M."/>
            <person name="Fresnedo-Ramirez J."/>
        </authorList>
    </citation>
    <scope>NUCLEOTIDE SEQUENCE [LARGE SCALE GENOMIC DNA]</scope>
    <source>
        <strain evidence="1">Clone GOH B32 T37-40</strain>
    </source>
</reference>
<evidence type="ECO:0000313" key="1">
    <source>
        <dbReference type="EMBL" id="KAI5342099.1"/>
    </source>
</evidence>
<accession>A0AAD4ZDS4</accession>
<name>A0AAD4ZDS4_PRUDU</name>
<evidence type="ECO:0000313" key="2">
    <source>
        <dbReference type="Proteomes" id="UP001054821"/>
    </source>
</evidence>
<protein>
    <submittedName>
        <fullName evidence="1">Uncharacterized protein</fullName>
    </submittedName>
</protein>
<dbReference type="Proteomes" id="UP001054821">
    <property type="component" value="Chromosome 2"/>
</dbReference>
<organism evidence="1 2">
    <name type="scientific">Prunus dulcis</name>
    <name type="common">Almond</name>
    <name type="synonym">Amygdalus dulcis</name>
    <dbReference type="NCBI Taxonomy" id="3755"/>
    <lineage>
        <taxon>Eukaryota</taxon>
        <taxon>Viridiplantae</taxon>
        <taxon>Streptophyta</taxon>
        <taxon>Embryophyta</taxon>
        <taxon>Tracheophyta</taxon>
        <taxon>Spermatophyta</taxon>
        <taxon>Magnoliopsida</taxon>
        <taxon>eudicotyledons</taxon>
        <taxon>Gunneridae</taxon>
        <taxon>Pentapetalae</taxon>
        <taxon>rosids</taxon>
        <taxon>fabids</taxon>
        <taxon>Rosales</taxon>
        <taxon>Rosaceae</taxon>
        <taxon>Amygdaloideae</taxon>
        <taxon>Amygdaleae</taxon>
        <taxon>Prunus</taxon>
    </lineage>
</organism>
<dbReference type="AlphaFoldDB" id="A0AAD4ZDS4"/>
<dbReference type="EMBL" id="JAJFAZ020000002">
    <property type="protein sequence ID" value="KAI5342099.1"/>
    <property type="molecule type" value="Genomic_DNA"/>
</dbReference>
<keyword evidence="2" id="KW-1185">Reference proteome</keyword>
<gene>
    <name evidence="1" type="ORF">L3X38_009974</name>
</gene>
<comment type="caution">
    <text evidence="1">The sequence shown here is derived from an EMBL/GenBank/DDBJ whole genome shotgun (WGS) entry which is preliminary data.</text>
</comment>